<dbReference type="Pfam" id="PF01607">
    <property type="entry name" value="CBM_14"/>
    <property type="match status" value="3"/>
</dbReference>
<dbReference type="Gene3D" id="2.170.140.10">
    <property type="entry name" value="Chitin binding domain"/>
    <property type="match status" value="3"/>
</dbReference>
<dbReference type="PANTHER" id="PTHR23301:SF110">
    <property type="entry name" value="LD43683P-RELATED"/>
    <property type="match status" value="1"/>
</dbReference>
<dbReference type="InterPro" id="IPR036508">
    <property type="entry name" value="Chitin-bd_dom_sf"/>
</dbReference>
<evidence type="ECO:0000259" key="6">
    <source>
        <dbReference type="PROSITE" id="PS50940"/>
    </source>
</evidence>
<keyword evidence="3" id="KW-0677">Repeat</keyword>
<reference evidence="7" key="1">
    <citation type="submission" date="2021-12" db="EMBL/GenBank/DDBJ databases">
        <authorList>
            <person name="King R."/>
        </authorList>
    </citation>
    <scope>NUCLEOTIDE SEQUENCE</scope>
</reference>
<sequence length="287" mass="32087">PVLSACAQVRKKRRARRPRPSVSPGSPEGSDRNLVIKFISFFQSFCKRKVNMKVFIVLAAATALASAQFKCPNKDGQYEDDRQCDKFYECVDGVAREKLCPDGLVFDPLIRKINKCDQPFNVDCGDRTELQPPKPSQQCPRRNGFFAHPDAAVCNIFYNCIEGEAIEVKCTAGLHFDEYSGTCVWPDAAGRQGCNVQDKKLKDGFECPKEQQVDASGQIVAHPKFAHPSDCQRFYVCLNGVEPRDLGCQVGEVYNEETQKCDAPENVRGCEDWYKDSEDAPAPKARS</sequence>
<accession>A0ABN8ECV3</accession>
<name>A0ABN8ECV3_CHISP</name>
<dbReference type="EMBL" id="OU963898">
    <property type="protein sequence ID" value="CAH0691141.1"/>
    <property type="molecule type" value="Genomic_DNA"/>
</dbReference>
<proteinExistence type="predicted"/>
<organism evidence="7 8">
    <name type="scientific">Chilo suppressalis</name>
    <name type="common">Asiatic rice borer moth</name>
    <dbReference type="NCBI Taxonomy" id="168631"/>
    <lineage>
        <taxon>Eukaryota</taxon>
        <taxon>Metazoa</taxon>
        <taxon>Ecdysozoa</taxon>
        <taxon>Arthropoda</taxon>
        <taxon>Hexapoda</taxon>
        <taxon>Insecta</taxon>
        <taxon>Pterygota</taxon>
        <taxon>Neoptera</taxon>
        <taxon>Endopterygota</taxon>
        <taxon>Lepidoptera</taxon>
        <taxon>Glossata</taxon>
        <taxon>Ditrysia</taxon>
        <taxon>Pyraloidea</taxon>
        <taxon>Crambidae</taxon>
        <taxon>Crambinae</taxon>
        <taxon>Chilo</taxon>
    </lineage>
</organism>
<evidence type="ECO:0000256" key="1">
    <source>
        <dbReference type="ARBA" id="ARBA00022669"/>
    </source>
</evidence>
<dbReference type="PROSITE" id="PS50940">
    <property type="entry name" value="CHIT_BIND_II"/>
    <property type="match status" value="3"/>
</dbReference>
<feature type="non-terminal residue" evidence="7">
    <location>
        <position position="287"/>
    </location>
</feature>
<feature type="domain" description="Chitin-binding type-2" evidence="6">
    <location>
        <begin position="136"/>
        <end position="196"/>
    </location>
</feature>
<evidence type="ECO:0000313" key="8">
    <source>
        <dbReference type="Proteomes" id="UP001153292"/>
    </source>
</evidence>
<dbReference type="SUPFAM" id="SSF57625">
    <property type="entry name" value="Invertebrate chitin-binding proteins"/>
    <property type="match status" value="3"/>
</dbReference>
<keyword evidence="8" id="KW-1185">Reference proteome</keyword>
<dbReference type="InterPro" id="IPR002557">
    <property type="entry name" value="Chitin-bd_dom"/>
</dbReference>
<keyword evidence="2" id="KW-0732">Signal</keyword>
<keyword evidence="1" id="KW-0147">Chitin-binding</keyword>
<gene>
    <name evidence="7" type="ORF">CHILSU_LOCUS9155</name>
</gene>
<feature type="domain" description="Chitin-binding type-2" evidence="6">
    <location>
        <begin position="204"/>
        <end position="272"/>
    </location>
</feature>
<dbReference type="PANTHER" id="PTHR23301">
    <property type="entry name" value="CHITIN BINDING PERITROPHIN-A"/>
    <property type="match status" value="1"/>
</dbReference>
<evidence type="ECO:0000256" key="3">
    <source>
        <dbReference type="ARBA" id="ARBA00022737"/>
    </source>
</evidence>
<keyword evidence="5" id="KW-0325">Glycoprotein</keyword>
<evidence type="ECO:0000256" key="2">
    <source>
        <dbReference type="ARBA" id="ARBA00022729"/>
    </source>
</evidence>
<dbReference type="SMART" id="SM00494">
    <property type="entry name" value="ChtBD2"/>
    <property type="match status" value="3"/>
</dbReference>
<evidence type="ECO:0000256" key="4">
    <source>
        <dbReference type="ARBA" id="ARBA00023157"/>
    </source>
</evidence>
<evidence type="ECO:0000313" key="7">
    <source>
        <dbReference type="EMBL" id="CAH0691141.1"/>
    </source>
</evidence>
<keyword evidence="4" id="KW-1015">Disulfide bond</keyword>
<protein>
    <recommendedName>
        <fullName evidence="6">Chitin-binding type-2 domain-containing protein</fullName>
    </recommendedName>
</protein>
<dbReference type="InterPro" id="IPR051940">
    <property type="entry name" value="Chitin_bind-dev_reg"/>
</dbReference>
<feature type="domain" description="Chitin-binding type-2" evidence="6">
    <location>
        <begin position="68"/>
        <end position="126"/>
    </location>
</feature>
<dbReference type="Proteomes" id="UP001153292">
    <property type="component" value="Chromosome 5"/>
</dbReference>
<evidence type="ECO:0000256" key="5">
    <source>
        <dbReference type="ARBA" id="ARBA00023180"/>
    </source>
</evidence>